<dbReference type="PANTHER" id="PTHR12526:SF595">
    <property type="entry name" value="BLL5217 PROTEIN"/>
    <property type="match status" value="1"/>
</dbReference>
<feature type="domain" description="Glycosyl transferase family 1" evidence="1">
    <location>
        <begin position="241"/>
        <end position="371"/>
    </location>
</feature>
<protein>
    <submittedName>
        <fullName evidence="3">Glycosyltransferase family 4 protein</fullName>
    </submittedName>
</protein>
<gene>
    <name evidence="3" type="ORF">J0M35_16520</name>
</gene>
<evidence type="ECO:0000313" key="3">
    <source>
        <dbReference type="EMBL" id="MBN8661974.1"/>
    </source>
</evidence>
<dbReference type="AlphaFoldDB" id="A0A8J7TMQ1"/>
<dbReference type="Proteomes" id="UP000664277">
    <property type="component" value="Unassembled WGS sequence"/>
</dbReference>
<dbReference type="EMBL" id="JAFLCK010000028">
    <property type="protein sequence ID" value="MBN8661974.1"/>
    <property type="molecule type" value="Genomic_DNA"/>
</dbReference>
<organism evidence="3 4">
    <name type="scientific">Candidatus Obscuribacter phosphatis</name>
    <dbReference type="NCBI Taxonomy" id="1906157"/>
    <lineage>
        <taxon>Bacteria</taxon>
        <taxon>Bacillati</taxon>
        <taxon>Candidatus Melainabacteria</taxon>
        <taxon>Candidatus Obscuribacterales</taxon>
        <taxon>Candidatus Obscuribacteraceae</taxon>
        <taxon>Candidatus Obscuribacter</taxon>
    </lineage>
</organism>
<dbReference type="Gene3D" id="3.40.50.2000">
    <property type="entry name" value="Glycogen Phosphorylase B"/>
    <property type="match status" value="2"/>
</dbReference>
<dbReference type="Pfam" id="PF00534">
    <property type="entry name" value="Glycos_transf_1"/>
    <property type="match status" value="1"/>
</dbReference>
<dbReference type="CDD" id="cd03802">
    <property type="entry name" value="GT4_AviGT4-like"/>
    <property type="match status" value="1"/>
</dbReference>
<proteinExistence type="predicted"/>
<dbReference type="InterPro" id="IPR028098">
    <property type="entry name" value="Glyco_trans_4-like_N"/>
</dbReference>
<dbReference type="PANTHER" id="PTHR12526">
    <property type="entry name" value="GLYCOSYLTRANSFERASE"/>
    <property type="match status" value="1"/>
</dbReference>
<dbReference type="GO" id="GO:0016757">
    <property type="term" value="F:glycosyltransferase activity"/>
    <property type="evidence" value="ECO:0007669"/>
    <property type="project" value="InterPro"/>
</dbReference>
<name>A0A8J7TMQ1_9BACT</name>
<dbReference type="Pfam" id="PF13439">
    <property type="entry name" value="Glyco_transf_4"/>
    <property type="match status" value="1"/>
</dbReference>
<comment type="caution">
    <text evidence="3">The sequence shown here is derived from an EMBL/GenBank/DDBJ whole genome shotgun (WGS) entry which is preliminary data.</text>
</comment>
<accession>A0A8J7TMQ1</accession>
<feature type="domain" description="Glycosyltransferase subfamily 4-like N-terminal" evidence="2">
    <location>
        <begin position="18"/>
        <end position="172"/>
    </location>
</feature>
<dbReference type="SUPFAM" id="SSF53756">
    <property type="entry name" value="UDP-Glycosyltransferase/glycogen phosphorylase"/>
    <property type="match status" value="1"/>
</dbReference>
<evidence type="ECO:0000259" key="2">
    <source>
        <dbReference type="Pfam" id="PF13439"/>
    </source>
</evidence>
<evidence type="ECO:0000259" key="1">
    <source>
        <dbReference type="Pfam" id="PF00534"/>
    </source>
</evidence>
<reference evidence="3" key="1">
    <citation type="submission" date="2021-02" db="EMBL/GenBank/DDBJ databases">
        <title>Genome-Resolved Metagenomics of a Microbial Community Performing Photosynthetic Biological Nutrient Removal.</title>
        <authorList>
            <person name="Mcdaniel E.A."/>
        </authorList>
    </citation>
    <scope>NUCLEOTIDE SEQUENCE</scope>
    <source>
        <strain evidence="3">UWPOB_OBS1</strain>
    </source>
</reference>
<evidence type="ECO:0000313" key="4">
    <source>
        <dbReference type="Proteomes" id="UP000664277"/>
    </source>
</evidence>
<sequence>MRIAQLAPLAESVPPKAYGGTELVVSLLTEELVKMGHQVTLFASGDSVSQSTLVSGSPSGLRKHEPRGQRWAAYEIEQLFRLRERAFQFDIIHNHMGYVSLPFLADLVGARGFGNASEASIVTTLHNPIKDYCADIYLKYGYLNFVAISESFRKLNYPEELNYVGTIYNGIDCSLYNSCGNELELKGAGFEPGIGTELDLGIGTEFDLGIGTEFDLGRDLESVGAFEQACNESANKRNKFDNGYLLFLGRICGDKGAYEAIEFASAVGMPLKMAGKVDSADQSYFDELIGPVLTGQRRVSCPVDYVGEIDEAKKIELLAGAKAVIYPVKFEEPFGLVIAESMAAGVPVIAMRRGAIPELIIDGVTGIVADSLEEMVRCFREQFSLLDSAAARLQCRQRVEERFSSRAMALNYLALYERLRKVPASTGV</sequence>
<dbReference type="InterPro" id="IPR001296">
    <property type="entry name" value="Glyco_trans_1"/>
</dbReference>